<organism evidence="4 5">
    <name type="scientific">Porites lobata</name>
    <dbReference type="NCBI Taxonomy" id="104759"/>
    <lineage>
        <taxon>Eukaryota</taxon>
        <taxon>Metazoa</taxon>
        <taxon>Cnidaria</taxon>
        <taxon>Anthozoa</taxon>
        <taxon>Hexacorallia</taxon>
        <taxon>Scleractinia</taxon>
        <taxon>Fungiina</taxon>
        <taxon>Poritidae</taxon>
        <taxon>Porites</taxon>
    </lineage>
</organism>
<feature type="repeat" description="ANK" evidence="3">
    <location>
        <begin position="522"/>
        <end position="554"/>
    </location>
</feature>
<dbReference type="SUPFAM" id="SSF48403">
    <property type="entry name" value="Ankyrin repeat"/>
    <property type="match status" value="1"/>
</dbReference>
<feature type="repeat" description="ANK" evidence="3">
    <location>
        <begin position="790"/>
        <end position="822"/>
    </location>
</feature>
<dbReference type="SUPFAM" id="SSF53756">
    <property type="entry name" value="UDP-Glycosyltransferase/glycogen phosphorylase"/>
    <property type="match status" value="1"/>
</dbReference>
<evidence type="ECO:0000256" key="1">
    <source>
        <dbReference type="ARBA" id="ARBA00022737"/>
    </source>
</evidence>
<dbReference type="InterPro" id="IPR036770">
    <property type="entry name" value="Ankyrin_rpt-contain_sf"/>
</dbReference>
<dbReference type="PROSITE" id="PS50297">
    <property type="entry name" value="ANK_REP_REGION"/>
    <property type="match status" value="6"/>
</dbReference>
<comment type="caution">
    <text evidence="4">The sequence shown here is derived from an EMBL/GenBank/DDBJ whole genome shotgun (WGS) entry which is preliminary data.</text>
</comment>
<feature type="repeat" description="ANK" evidence="3">
    <location>
        <begin position="690"/>
        <end position="722"/>
    </location>
</feature>
<dbReference type="InterPro" id="IPR051165">
    <property type="entry name" value="Multifunctional_ANK_Repeat"/>
</dbReference>
<dbReference type="InterPro" id="IPR002110">
    <property type="entry name" value="Ankyrin_rpt"/>
</dbReference>
<dbReference type="CDD" id="cd03801">
    <property type="entry name" value="GT4_PimA-like"/>
    <property type="match status" value="1"/>
</dbReference>
<evidence type="ECO:0000313" key="4">
    <source>
        <dbReference type="EMBL" id="CAH3044487.1"/>
    </source>
</evidence>
<dbReference type="Pfam" id="PF20706">
    <property type="entry name" value="GT4-conflict"/>
    <property type="match status" value="1"/>
</dbReference>
<feature type="repeat" description="ANK" evidence="3">
    <location>
        <begin position="657"/>
        <end position="689"/>
    </location>
</feature>
<reference evidence="4 5" key="1">
    <citation type="submission" date="2022-05" db="EMBL/GenBank/DDBJ databases">
        <authorList>
            <consortium name="Genoscope - CEA"/>
            <person name="William W."/>
        </authorList>
    </citation>
    <scope>NUCLEOTIDE SEQUENCE [LARGE SCALE GENOMIC DNA]</scope>
</reference>
<feature type="repeat" description="ANK" evidence="3">
    <location>
        <begin position="624"/>
        <end position="656"/>
    </location>
</feature>
<keyword evidence="1" id="KW-0677">Repeat</keyword>
<accession>A0ABN8N6V9</accession>
<feature type="repeat" description="ANK" evidence="3">
    <location>
        <begin position="461"/>
        <end position="488"/>
    </location>
</feature>
<feature type="repeat" description="ANK" evidence="3">
    <location>
        <begin position="555"/>
        <end position="589"/>
    </location>
</feature>
<dbReference type="Pfam" id="PF13637">
    <property type="entry name" value="Ank_4"/>
    <property type="match status" value="1"/>
</dbReference>
<dbReference type="Gene3D" id="3.40.50.2000">
    <property type="entry name" value="Glycogen Phosphorylase B"/>
    <property type="match status" value="2"/>
</dbReference>
<dbReference type="Pfam" id="PF00023">
    <property type="entry name" value="Ank"/>
    <property type="match status" value="2"/>
</dbReference>
<keyword evidence="5" id="KW-1185">Reference proteome</keyword>
<feature type="non-terminal residue" evidence="4">
    <location>
        <position position="825"/>
    </location>
</feature>
<gene>
    <name evidence="4" type="ORF">PLOB_00004723</name>
</gene>
<dbReference type="PANTHER" id="PTHR24123">
    <property type="entry name" value="ANKYRIN REPEAT-CONTAINING"/>
    <property type="match status" value="1"/>
</dbReference>
<evidence type="ECO:0000256" key="2">
    <source>
        <dbReference type="ARBA" id="ARBA00023043"/>
    </source>
</evidence>
<dbReference type="Proteomes" id="UP001159405">
    <property type="component" value="Unassembled WGS sequence"/>
</dbReference>
<protein>
    <submittedName>
        <fullName evidence="4">Uncharacterized protein</fullName>
    </submittedName>
</protein>
<dbReference type="EMBL" id="CALNXK010000012">
    <property type="protein sequence ID" value="CAH3044487.1"/>
    <property type="molecule type" value="Genomic_DNA"/>
</dbReference>
<name>A0ABN8N6V9_9CNID</name>
<sequence>MKRAFQEDCPNLPSTSESTDRKRSKLVNILFVCDEWISSKGGLSTFNREFAINLAKASRDDFLIHCSVSQSSESDREDAGKNGVNLITAKSVPGTHDRLEWLRLVPSELPHPDVVIGHGRKFGTPAYCIVQNTKCKWIQFVHVFCEDLGKYKQTDTNTQTDAVEENEKKHKQEISLCEAANTVVAVGSQLQQKYSRCLPFTKVHIITPGILDKFVNLSDQILANISHSPDEFSVFVFGRGSYEDLSLKGFDIIANALGSLGEKYKMTFVGSPEGQHRNIMDWFLQNTRITRRQLTVRGFCNQDEVKKMFYEADLVAMPSRTEGFGLIALEAISADVPVLLTSESGIAKALEQVDGGKSVIIKSEDPEEWSQRIRTLSEMKLKERLKTSINLRESYKKTFPWDTQCENFKEIILRMMSDNCCAESDEGKGVSSIHEKSVPVHIENMHSDFKAVYDDQHVGVLHAAAENGETEIIELLVSQGCLVDSRNREGLTPLMMAAVYDEPSAFQMLLQNGADPSLKDNDGLSPLHYAAKGGSTSIINNLLSLGIDIDSRTNAGVTPLMTAAFSAFDKQSAFQVLIENGADPSLKADKELSLLHCAVQGGNTSIINKLSSLGLDIDSRSGSFNRTPLMCAAADGKQNAFEMLIQNGADPSLKDVFHYSLLHSAAQGGDVTIINKLLSLGLDIDSRSLPGETPLMHAAADGNQSAFETLIQNGADPFLKDNDGSCLLHHAANGGNTSIIDKLLSLGLDVDSRSSYSSSTPLMYAAEWPQQRAFQMLIQNGADPFLKDKDGSSLLHCAAQGGNISIINELLSLGLQIDSKDLSGK</sequence>
<feature type="repeat" description="ANK" evidence="3">
    <location>
        <begin position="489"/>
        <end position="521"/>
    </location>
</feature>
<evidence type="ECO:0000313" key="5">
    <source>
        <dbReference type="Proteomes" id="UP001159405"/>
    </source>
</evidence>
<dbReference type="PROSITE" id="PS50088">
    <property type="entry name" value="ANK_REPEAT"/>
    <property type="match status" value="10"/>
</dbReference>
<feature type="repeat" description="ANK" evidence="3">
    <location>
        <begin position="757"/>
        <end position="789"/>
    </location>
</feature>
<dbReference type="Gene3D" id="1.25.40.20">
    <property type="entry name" value="Ankyrin repeat-containing domain"/>
    <property type="match status" value="4"/>
</dbReference>
<dbReference type="Pfam" id="PF12796">
    <property type="entry name" value="Ank_2"/>
    <property type="match status" value="2"/>
</dbReference>
<keyword evidence="2 3" id="KW-0040">ANK repeat</keyword>
<feature type="repeat" description="ANK" evidence="3">
    <location>
        <begin position="723"/>
        <end position="755"/>
    </location>
</feature>
<dbReference type="PANTHER" id="PTHR24123:SF33">
    <property type="entry name" value="PROTEIN HOS4"/>
    <property type="match status" value="1"/>
</dbReference>
<dbReference type="SMART" id="SM00248">
    <property type="entry name" value="ANK"/>
    <property type="match status" value="11"/>
</dbReference>
<evidence type="ECO:0000256" key="3">
    <source>
        <dbReference type="PROSITE-ProRule" id="PRU00023"/>
    </source>
</evidence>
<proteinExistence type="predicted"/>